<gene>
    <name evidence="2" type="ORF">OCBIM_22036531mg</name>
</gene>
<evidence type="ECO:0000313" key="2">
    <source>
        <dbReference type="EMBL" id="KOF74242.1"/>
    </source>
</evidence>
<evidence type="ECO:0000256" key="1">
    <source>
        <dbReference type="SAM" id="Phobius"/>
    </source>
</evidence>
<sequence length="76" mass="8712">MDGYLIDVREGQRTVFDILRLVIYIILYITCNIILILVSLNLSSVPITMKAKLPTSAFNISFKMELQAILHIIHSY</sequence>
<protein>
    <submittedName>
        <fullName evidence="2">Uncharacterized protein</fullName>
    </submittedName>
</protein>
<organism evidence="2">
    <name type="scientific">Octopus bimaculoides</name>
    <name type="common">California two-spotted octopus</name>
    <dbReference type="NCBI Taxonomy" id="37653"/>
    <lineage>
        <taxon>Eukaryota</taxon>
        <taxon>Metazoa</taxon>
        <taxon>Spiralia</taxon>
        <taxon>Lophotrochozoa</taxon>
        <taxon>Mollusca</taxon>
        <taxon>Cephalopoda</taxon>
        <taxon>Coleoidea</taxon>
        <taxon>Octopodiformes</taxon>
        <taxon>Octopoda</taxon>
        <taxon>Incirrata</taxon>
        <taxon>Octopodidae</taxon>
        <taxon>Octopus</taxon>
    </lineage>
</organism>
<feature type="transmembrane region" description="Helical" evidence="1">
    <location>
        <begin position="21"/>
        <end position="42"/>
    </location>
</feature>
<keyword evidence="1" id="KW-0812">Transmembrane</keyword>
<dbReference type="AlphaFoldDB" id="A0A0L8GB37"/>
<keyword evidence="1" id="KW-0472">Membrane</keyword>
<reference evidence="2" key="1">
    <citation type="submission" date="2015-07" db="EMBL/GenBank/DDBJ databases">
        <title>MeaNS - Measles Nucleotide Surveillance Program.</title>
        <authorList>
            <person name="Tran T."/>
            <person name="Druce J."/>
        </authorList>
    </citation>
    <scope>NUCLEOTIDE SEQUENCE</scope>
    <source>
        <strain evidence="2">UCB-OBI-ISO-001</strain>
        <tissue evidence="2">Gonad</tissue>
    </source>
</reference>
<accession>A0A0L8GB37</accession>
<proteinExistence type="predicted"/>
<dbReference type="EMBL" id="KQ422784">
    <property type="protein sequence ID" value="KOF74242.1"/>
    <property type="molecule type" value="Genomic_DNA"/>
</dbReference>
<name>A0A0L8GB37_OCTBM</name>
<keyword evidence="1" id="KW-1133">Transmembrane helix</keyword>